<protein>
    <recommendedName>
        <fullName evidence="3">Exo-alpha-sialidase</fullName>
    </recommendedName>
</protein>
<dbReference type="AlphaFoldDB" id="A0A840U0E0"/>
<comment type="caution">
    <text evidence="1">The sequence shown here is derived from an EMBL/GenBank/DDBJ whole genome shotgun (WGS) entry which is preliminary data.</text>
</comment>
<dbReference type="SUPFAM" id="SSF50939">
    <property type="entry name" value="Sialidases"/>
    <property type="match status" value="1"/>
</dbReference>
<sequence>MLVDSLPGLHLGASRGPRIASSRKTVVITAIDRLGDIYAYTYNRTKGTWSSRIRVNDLPEVAKEGFNALTGDGEGNFFVTWLDLREDKKNKIYGANSNDHGRSWSKNRLVYRSPDSTVCECCQPTALMEGKQVYVMFRNWISGARDMYVAQSSDGGLSFGSPIKIGEGTWQLNACPMDGGDLTVDRRNTLTTVWRRNNQLYLARAGDKEQSVAEGRNAAIAISGKSTFLVWHQTGQVWGLIPGKDSPELVGSGRYPRVVPLSGNRAFCVWEDGGTIRGKVLAGVE</sequence>
<organism evidence="1 2">
    <name type="scientific">Rhabdobacter roseus</name>
    <dbReference type="NCBI Taxonomy" id="1655419"/>
    <lineage>
        <taxon>Bacteria</taxon>
        <taxon>Pseudomonadati</taxon>
        <taxon>Bacteroidota</taxon>
        <taxon>Cytophagia</taxon>
        <taxon>Cytophagales</taxon>
        <taxon>Cytophagaceae</taxon>
        <taxon>Rhabdobacter</taxon>
    </lineage>
</organism>
<evidence type="ECO:0000313" key="2">
    <source>
        <dbReference type="Proteomes" id="UP000557307"/>
    </source>
</evidence>
<evidence type="ECO:0008006" key="3">
    <source>
        <dbReference type="Google" id="ProtNLM"/>
    </source>
</evidence>
<name>A0A840U0E0_9BACT</name>
<dbReference type="InterPro" id="IPR036278">
    <property type="entry name" value="Sialidase_sf"/>
</dbReference>
<reference evidence="1 2" key="1">
    <citation type="submission" date="2020-08" db="EMBL/GenBank/DDBJ databases">
        <title>Genomic Encyclopedia of Type Strains, Phase IV (KMG-IV): sequencing the most valuable type-strain genomes for metagenomic binning, comparative biology and taxonomic classification.</title>
        <authorList>
            <person name="Goeker M."/>
        </authorList>
    </citation>
    <scope>NUCLEOTIDE SEQUENCE [LARGE SCALE GENOMIC DNA]</scope>
    <source>
        <strain evidence="1 2">DSM 105074</strain>
    </source>
</reference>
<dbReference type="Gene3D" id="2.120.10.10">
    <property type="match status" value="1"/>
</dbReference>
<dbReference type="Proteomes" id="UP000557307">
    <property type="component" value="Unassembled WGS sequence"/>
</dbReference>
<keyword evidence="2" id="KW-1185">Reference proteome</keyword>
<evidence type="ECO:0000313" key="1">
    <source>
        <dbReference type="EMBL" id="MBB5287023.1"/>
    </source>
</evidence>
<dbReference type="EMBL" id="JACHGF010000013">
    <property type="protein sequence ID" value="MBB5287023.1"/>
    <property type="molecule type" value="Genomic_DNA"/>
</dbReference>
<accession>A0A840U0E0</accession>
<gene>
    <name evidence="1" type="ORF">HNQ92_005185</name>
</gene>
<dbReference type="CDD" id="cd15482">
    <property type="entry name" value="Sialidase_non-viral"/>
    <property type="match status" value="1"/>
</dbReference>
<proteinExistence type="predicted"/>